<comment type="caution">
    <text evidence="7">The sequence shown here is derived from an EMBL/GenBank/DDBJ whole genome shotgun (WGS) entry which is preliminary data.</text>
</comment>
<proteinExistence type="inferred from homology"/>
<keyword evidence="8" id="KW-1185">Reference proteome</keyword>
<dbReference type="Pfam" id="PF00675">
    <property type="entry name" value="Peptidase_M16"/>
    <property type="match status" value="1"/>
</dbReference>
<dbReference type="InterPro" id="IPR050626">
    <property type="entry name" value="Peptidase_M16"/>
</dbReference>
<evidence type="ECO:0000259" key="6">
    <source>
        <dbReference type="Pfam" id="PF05193"/>
    </source>
</evidence>
<evidence type="ECO:0000256" key="1">
    <source>
        <dbReference type="ARBA" id="ARBA00007261"/>
    </source>
</evidence>
<evidence type="ECO:0000256" key="4">
    <source>
        <dbReference type="SAM" id="SignalP"/>
    </source>
</evidence>
<feature type="chain" id="PRO_5046072318" evidence="4">
    <location>
        <begin position="21"/>
        <end position="969"/>
    </location>
</feature>
<gene>
    <name evidence="7" type="ORF">KZO38_05885</name>
</gene>
<dbReference type="Proteomes" id="UP000788426">
    <property type="component" value="Unassembled WGS sequence"/>
</dbReference>
<dbReference type="RefSeq" id="WP_219481102.1">
    <property type="nucleotide sequence ID" value="NZ_JAHXCT010000003.1"/>
</dbReference>
<evidence type="ECO:0000259" key="5">
    <source>
        <dbReference type="Pfam" id="PF00675"/>
    </source>
</evidence>
<sequence>MRMKGLLVTLFVIISTSVFAKEYTYKEVKGDLTKTRIYELKNGLKVYLSVNKDQPRIQTYIAVRTGSKNDPAETTGLAHYLEHLMFKGTKRFGTANIIKEQPYLDDIQQRYERYRLLTNPEERKKAYQEIDSVSQIAAQYFIPNEYDKLMASIGADGTNAFTSYDVTCYVEDIPSNEVDNWAKIQADRFQNMVIRGFHTELEAVYEEYNIGLSDDGRKQFDMLLSKLFPNHPYGTQTTIGTQEHLKNPSIVNIKNYFKKYYVPNNTAICMSGDFDYNEVMTILDKYFSEWNANQPIKPVEFPQHPQLTPLKNNIETSVVGLEAENILMGWRAKEAGSFQADTLEVVAEILSNSKAGLMDLNLEQKMKYLGGGAYFVGFADHSIFAMQGMPKEGQSLNDVKLLLLGEIENLKKGNFASTLLPSVINNMKLKYYKSLESNRSRTDMMMDAFINGTKWSDVTQKMSRIQGMTKEQIVAFANRFFNEKYVAVLKNQGVDSSIVKIEKPAITPIPLNREAQSDFLQQVVNAKVQPIEPKFVDFNKDLTKGNTAQNMPVLYVKNNENGLFTLSLRYPFGSNADKKLSAAADYLSYLGTNKMSAEQLKQRFYELACDYSIYVGDKETYITINGLNENMPQALALVKNLLTNAKVDNEAYQEFVNLTIKSREDSKAEQQVNFKTLAAYGKYGEYNASRNILSNNELKTIKPSDLIQSLKKLINYRHTLLYYGVDDLNKVIATVNKEFKGTKFTDAPKGIDYVLQPTKSNSILLAPYDAKNIYMIQYHNNNEKWTPENSALIGVFNEYFGGSMNSVVFQELRETRGLAYSASASYVTPSRKDVPEYAQTYIISQNDKMIDCINAFNSIIDTIPQAQIAFDLAKQALNKRIATTRTTKFGIISKYLESKELGIDYDINQQIYKNLPSIQLKDIVDFEKKRMAHKPYLYIILGDEKNLDIKALEKIAPIKRVSTEQIFGY</sequence>
<evidence type="ECO:0000256" key="2">
    <source>
        <dbReference type="ARBA" id="ARBA00022723"/>
    </source>
</evidence>
<evidence type="ECO:0000313" key="8">
    <source>
        <dbReference type="Proteomes" id="UP000788426"/>
    </source>
</evidence>
<dbReference type="Pfam" id="PF05193">
    <property type="entry name" value="Peptidase_M16_C"/>
    <property type="match status" value="2"/>
</dbReference>
<organism evidence="7 8">
    <name type="scientific">Hoylesella nanceiensis</name>
    <dbReference type="NCBI Taxonomy" id="425941"/>
    <lineage>
        <taxon>Bacteria</taxon>
        <taxon>Pseudomonadati</taxon>
        <taxon>Bacteroidota</taxon>
        <taxon>Bacteroidia</taxon>
        <taxon>Bacteroidales</taxon>
        <taxon>Prevotellaceae</taxon>
        <taxon>Hoylesella</taxon>
    </lineage>
</organism>
<dbReference type="PANTHER" id="PTHR43690">
    <property type="entry name" value="NARDILYSIN"/>
    <property type="match status" value="1"/>
</dbReference>
<keyword evidence="2" id="KW-0479">Metal-binding</keyword>
<feature type="domain" description="Peptidase M16 C-terminal" evidence="6">
    <location>
        <begin position="253"/>
        <end position="418"/>
    </location>
</feature>
<protein>
    <submittedName>
        <fullName evidence="7">Insulinase family protein</fullName>
    </submittedName>
</protein>
<feature type="domain" description="Peptidase M16 C-terminal" evidence="6">
    <location>
        <begin position="719"/>
        <end position="866"/>
    </location>
</feature>
<dbReference type="PANTHER" id="PTHR43690:SF17">
    <property type="entry name" value="PROTEIN YHJJ"/>
    <property type="match status" value="1"/>
</dbReference>
<reference evidence="7 8" key="1">
    <citation type="submission" date="2021-07" db="EMBL/GenBank/DDBJ databases">
        <title>Genomic diversity and antimicrobial resistance of Prevotella spp. isolated from chronic lung disease airways.</title>
        <authorList>
            <person name="Webb K.A."/>
            <person name="Olagoke O.S."/>
            <person name="Baird T."/>
            <person name="Neill J."/>
            <person name="Pham A."/>
            <person name="Wells T.J."/>
            <person name="Ramsay K.A."/>
            <person name="Bell S.C."/>
            <person name="Sarovich D.S."/>
            <person name="Price E.P."/>
        </authorList>
    </citation>
    <scope>NUCLEOTIDE SEQUENCE [LARGE SCALE GENOMIC DNA]</scope>
    <source>
        <strain evidence="7 8">SCHI0011.S.12</strain>
    </source>
</reference>
<evidence type="ECO:0000256" key="3">
    <source>
        <dbReference type="RuleBase" id="RU004447"/>
    </source>
</evidence>
<dbReference type="InterPro" id="IPR007863">
    <property type="entry name" value="Peptidase_M16_C"/>
</dbReference>
<dbReference type="PROSITE" id="PS00143">
    <property type="entry name" value="INSULINASE"/>
    <property type="match status" value="1"/>
</dbReference>
<comment type="similarity">
    <text evidence="1 3">Belongs to the peptidase M16 family.</text>
</comment>
<evidence type="ECO:0000313" key="7">
    <source>
        <dbReference type="EMBL" id="MBW4769291.1"/>
    </source>
</evidence>
<accession>A0ABS6YDK6</accession>
<feature type="domain" description="Peptidase M16 N-terminal" evidence="5">
    <location>
        <begin position="52"/>
        <end position="99"/>
    </location>
</feature>
<feature type="signal peptide" evidence="4">
    <location>
        <begin position="1"/>
        <end position="20"/>
    </location>
</feature>
<name>A0ABS6YDK6_9BACT</name>
<dbReference type="InterPro" id="IPR011765">
    <property type="entry name" value="Pept_M16_N"/>
</dbReference>
<keyword evidence="4" id="KW-0732">Signal</keyword>
<dbReference type="InterPro" id="IPR001431">
    <property type="entry name" value="Pept_M16_Zn_BS"/>
</dbReference>
<dbReference type="EMBL" id="JAHXCT010000003">
    <property type="protein sequence ID" value="MBW4769291.1"/>
    <property type="molecule type" value="Genomic_DNA"/>
</dbReference>